<sequence length="432" mass="47074">MDPTLPGFGQDPWWLVLGKVLVVFVFLVLTVLLSMWVERRVIGRMQLRLGPNRCGPFGLLQGLADGVKLALKEDIVPTGVDKIVFWTAPVISAIPAFVSFIIIPFGPTVSIFGHQTPLQGTDLPVAVLLVLAMSSIGVYGIVLAGWSSMSPYSLLGGLRSSAQVISYEIAMGLSFVAVFLFSGTLSTSGIVAAQQDRWFAVMLLPSFIVYVITMMGESNRIPFDLPEGEGEIVGGFHTEYSSLKFAMFFLAEYINLATLSALATTLFLGGWRAPAPISTFWPGANEGWWPILWFLAKLWMFIFFFIWLRGSLPRVRYDQLMKLGWKILMPVSLGWILLVATIRALRNEGHDLASFSVVAAVLVALALGGSIVWDMLKKDKRQLVPDLEAPATAKDAFAGGFPVPPMDAPHYHGVGVTPSAPAAKKEVTSGTH</sequence>
<keyword evidence="5" id="KW-0874">Quinone</keyword>
<protein>
    <recommendedName>
        <fullName evidence="5">NADH-quinone oxidoreductase subunit H</fullName>
        <ecNumber evidence="5">7.1.1.-</ecNumber>
    </recommendedName>
    <alternativeName>
        <fullName evidence="5">NADH dehydrogenase I subunit H</fullName>
    </alternativeName>
    <alternativeName>
        <fullName evidence="5">NDH-1 subunit H</fullName>
    </alternativeName>
</protein>
<dbReference type="RefSeq" id="WP_344836462.1">
    <property type="nucleotide sequence ID" value="NZ_BAAAUV010000026.1"/>
</dbReference>
<evidence type="ECO:0000256" key="1">
    <source>
        <dbReference type="ARBA" id="ARBA00004141"/>
    </source>
</evidence>
<dbReference type="HAMAP" id="MF_01350">
    <property type="entry name" value="NDH1_NuoH"/>
    <property type="match status" value="1"/>
</dbReference>
<evidence type="ECO:0000256" key="2">
    <source>
        <dbReference type="ARBA" id="ARBA00022692"/>
    </source>
</evidence>
<name>A0ABP6QL24_9ACTN</name>
<dbReference type="InterPro" id="IPR001694">
    <property type="entry name" value="NADH_UbQ_OxRdtase_su1/FPO"/>
</dbReference>
<dbReference type="NCBIfam" id="NF004743">
    <property type="entry name" value="PRK06076.1-4"/>
    <property type="match status" value="1"/>
</dbReference>
<comment type="subunit">
    <text evidence="5">NDH-1 is composed of 14 different subunits. Subunits NuoA, H, J, K, L, M, N constitute the membrane sector of the complex.</text>
</comment>
<dbReference type="PANTHER" id="PTHR11432:SF3">
    <property type="entry name" value="NADH-UBIQUINONE OXIDOREDUCTASE CHAIN 1"/>
    <property type="match status" value="1"/>
</dbReference>
<dbReference type="PROSITE" id="PS00668">
    <property type="entry name" value="COMPLEX1_ND1_2"/>
    <property type="match status" value="1"/>
</dbReference>
<accession>A0ABP6QL24</accession>
<dbReference type="EC" id="7.1.1.-" evidence="5"/>
<feature type="transmembrane region" description="Helical" evidence="5">
    <location>
        <begin position="198"/>
        <end position="216"/>
    </location>
</feature>
<keyword evidence="5" id="KW-1278">Translocase</keyword>
<keyword evidence="3 5" id="KW-1133">Transmembrane helix</keyword>
<feature type="transmembrane region" description="Helical" evidence="5">
    <location>
        <begin position="245"/>
        <end position="268"/>
    </location>
</feature>
<evidence type="ECO:0000256" key="5">
    <source>
        <dbReference type="HAMAP-Rule" id="MF_01350"/>
    </source>
</evidence>
<comment type="subcellular location">
    <subcellularLocation>
        <location evidence="5 6">Cell membrane</location>
        <topology evidence="5 6">Multi-pass membrane protein</topology>
    </subcellularLocation>
    <subcellularLocation>
        <location evidence="1">Membrane</location>
        <topology evidence="1">Multi-pass membrane protein</topology>
    </subcellularLocation>
</comment>
<comment type="function">
    <text evidence="5">NDH-1 shuttles electrons from NADH, via FMN and iron-sulfur (Fe-S) centers, to quinones in the respiratory chain. The immediate electron acceptor for the enzyme in this species is believed to be ubiquinone. Couples the redox reaction to proton translocation (for every two electrons transferred, four hydrogen ions are translocated across the cytoplasmic membrane), and thus conserves the redox energy in a proton gradient. This subunit may bind ubiquinone.</text>
</comment>
<comment type="caution">
    <text evidence="7">The sequence shown here is derived from an EMBL/GenBank/DDBJ whole genome shotgun (WGS) entry which is preliminary data.</text>
</comment>
<evidence type="ECO:0000313" key="7">
    <source>
        <dbReference type="EMBL" id="GAA3234267.1"/>
    </source>
</evidence>
<feature type="transmembrane region" description="Helical" evidence="5">
    <location>
        <begin position="288"/>
        <end position="307"/>
    </location>
</feature>
<dbReference type="NCBIfam" id="NF004741">
    <property type="entry name" value="PRK06076.1-2"/>
    <property type="match status" value="1"/>
</dbReference>
<evidence type="ECO:0000256" key="3">
    <source>
        <dbReference type="ARBA" id="ARBA00022989"/>
    </source>
</evidence>
<dbReference type="Pfam" id="PF00146">
    <property type="entry name" value="NADHdh"/>
    <property type="match status" value="1"/>
</dbReference>
<gene>
    <name evidence="5 7" type="primary">nuoH</name>
    <name evidence="7" type="ORF">GCM10010468_67270</name>
</gene>
<dbReference type="Proteomes" id="UP001501237">
    <property type="component" value="Unassembled WGS sequence"/>
</dbReference>
<keyword evidence="5" id="KW-0830">Ubiquinone</keyword>
<evidence type="ECO:0000256" key="6">
    <source>
        <dbReference type="RuleBase" id="RU000471"/>
    </source>
</evidence>
<feature type="transmembrane region" description="Helical" evidence="5">
    <location>
        <begin position="83"/>
        <end position="105"/>
    </location>
</feature>
<dbReference type="PANTHER" id="PTHR11432">
    <property type="entry name" value="NADH DEHYDROGENASE SUBUNIT 1"/>
    <property type="match status" value="1"/>
</dbReference>
<dbReference type="EMBL" id="BAAAUV010000026">
    <property type="protein sequence ID" value="GAA3234267.1"/>
    <property type="molecule type" value="Genomic_DNA"/>
</dbReference>
<reference evidence="8" key="1">
    <citation type="journal article" date="2019" name="Int. J. Syst. Evol. Microbiol.">
        <title>The Global Catalogue of Microorganisms (GCM) 10K type strain sequencing project: providing services to taxonomists for standard genome sequencing and annotation.</title>
        <authorList>
            <consortium name="The Broad Institute Genomics Platform"/>
            <consortium name="The Broad Institute Genome Sequencing Center for Infectious Disease"/>
            <person name="Wu L."/>
            <person name="Ma J."/>
        </authorList>
    </citation>
    <scope>NUCLEOTIDE SEQUENCE [LARGE SCALE GENOMIC DNA]</scope>
    <source>
        <strain evidence="8">JCM 9377</strain>
    </source>
</reference>
<dbReference type="InterPro" id="IPR018086">
    <property type="entry name" value="NADH_UbQ_OxRdtase_su1_CS"/>
</dbReference>
<keyword evidence="5 6" id="KW-0520">NAD</keyword>
<feature type="transmembrane region" description="Helical" evidence="5">
    <location>
        <begin position="125"/>
        <end position="146"/>
    </location>
</feature>
<feature type="transmembrane region" description="Helical" evidence="5">
    <location>
        <begin position="352"/>
        <end position="373"/>
    </location>
</feature>
<keyword evidence="5" id="KW-1003">Cell membrane</keyword>
<keyword evidence="8" id="KW-1185">Reference proteome</keyword>
<keyword evidence="2 5" id="KW-0812">Transmembrane</keyword>
<feature type="transmembrane region" description="Helical" evidence="5">
    <location>
        <begin position="327"/>
        <end position="346"/>
    </location>
</feature>
<comment type="similarity">
    <text evidence="5 6">Belongs to the complex I subunit 1 family.</text>
</comment>
<evidence type="ECO:0000256" key="4">
    <source>
        <dbReference type="ARBA" id="ARBA00023136"/>
    </source>
</evidence>
<comment type="catalytic activity">
    <reaction evidence="5">
        <text>a quinone + NADH + 5 H(+)(in) = a quinol + NAD(+) + 4 H(+)(out)</text>
        <dbReference type="Rhea" id="RHEA:57888"/>
        <dbReference type="ChEBI" id="CHEBI:15378"/>
        <dbReference type="ChEBI" id="CHEBI:24646"/>
        <dbReference type="ChEBI" id="CHEBI:57540"/>
        <dbReference type="ChEBI" id="CHEBI:57945"/>
        <dbReference type="ChEBI" id="CHEBI:132124"/>
    </reaction>
</comment>
<feature type="transmembrane region" description="Helical" evidence="5">
    <location>
        <begin position="12"/>
        <end position="37"/>
    </location>
</feature>
<evidence type="ECO:0000313" key="8">
    <source>
        <dbReference type="Proteomes" id="UP001501237"/>
    </source>
</evidence>
<feature type="transmembrane region" description="Helical" evidence="5">
    <location>
        <begin position="167"/>
        <end position="192"/>
    </location>
</feature>
<organism evidence="7 8">
    <name type="scientific">Actinocorallia longicatena</name>
    <dbReference type="NCBI Taxonomy" id="111803"/>
    <lineage>
        <taxon>Bacteria</taxon>
        <taxon>Bacillati</taxon>
        <taxon>Actinomycetota</taxon>
        <taxon>Actinomycetes</taxon>
        <taxon>Streptosporangiales</taxon>
        <taxon>Thermomonosporaceae</taxon>
        <taxon>Actinocorallia</taxon>
    </lineage>
</organism>
<dbReference type="PROSITE" id="PS00667">
    <property type="entry name" value="COMPLEX1_ND1_1"/>
    <property type="match status" value="1"/>
</dbReference>
<keyword evidence="4 5" id="KW-0472">Membrane</keyword>
<proteinExistence type="inferred from homology"/>